<protein>
    <recommendedName>
        <fullName evidence="6">Aminotransferase class I/classII large domain-containing protein</fullName>
    </recommendedName>
</protein>
<comment type="similarity">
    <text evidence="2">Belongs to the class-I pyridoxal-phosphate-dependent aminotransferase family.</text>
</comment>
<feature type="domain" description="Aminotransferase class I/classII large" evidence="6">
    <location>
        <begin position="42"/>
        <end position="394"/>
    </location>
</feature>
<dbReference type="InterPro" id="IPR004838">
    <property type="entry name" value="NHTrfase_class1_PyrdxlP-BS"/>
</dbReference>
<gene>
    <name evidence="7" type="ORF">SBRCBS47491_005108</name>
</gene>
<dbReference type="Gene3D" id="3.40.640.10">
    <property type="entry name" value="Type I PLP-dependent aspartate aminotransferase-like (Major domain)"/>
    <property type="match status" value="1"/>
</dbReference>
<evidence type="ECO:0000256" key="2">
    <source>
        <dbReference type="ARBA" id="ARBA00007441"/>
    </source>
</evidence>
<dbReference type="PANTHER" id="PTHR46383:SF1">
    <property type="entry name" value="ASPARTATE AMINOTRANSFERASE"/>
    <property type="match status" value="1"/>
</dbReference>
<dbReference type="EMBL" id="CAWUHC010000042">
    <property type="protein sequence ID" value="CAK7223153.1"/>
    <property type="molecule type" value="Genomic_DNA"/>
</dbReference>
<dbReference type="InterPro" id="IPR015421">
    <property type="entry name" value="PyrdxlP-dep_Trfase_major"/>
</dbReference>
<dbReference type="Pfam" id="PF00155">
    <property type="entry name" value="Aminotran_1_2"/>
    <property type="match status" value="1"/>
</dbReference>
<dbReference type="SUPFAM" id="SSF53383">
    <property type="entry name" value="PLP-dependent transferases"/>
    <property type="match status" value="1"/>
</dbReference>
<dbReference type="InterPro" id="IPR050596">
    <property type="entry name" value="AspAT/PAT-like"/>
</dbReference>
<reference evidence="7 8" key="1">
    <citation type="submission" date="2024-01" db="EMBL/GenBank/DDBJ databases">
        <authorList>
            <person name="Allen C."/>
            <person name="Tagirdzhanova G."/>
        </authorList>
    </citation>
    <scope>NUCLEOTIDE SEQUENCE [LARGE SCALE GENOMIC DNA]</scope>
</reference>
<comment type="cofactor">
    <cofactor evidence="1">
        <name>pyridoxal 5'-phosphate</name>
        <dbReference type="ChEBI" id="CHEBI:597326"/>
    </cofactor>
</comment>
<comment type="caution">
    <text evidence="7">The sequence shown here is derived from an EMBL/GenBank/DDBJ whole genome shotgun (WGS) entry which is preliminary data.</text>
</comment>
<keyword evidence="8" id="KW-1185">Reference proteome</keyword>
<name>A0ABP0BU06_9PEZI</name>
<evidence type="ECO:0000256" key="3">
    <source>
        <dbReference type="ARBA" id="ARBA00022576"/>
    </source>
</evidence>
<accession>A0ABP0BU06</accession>
<proteinExistence type="inferred from homology"/>
<dbReference type="PROSITE" id="PS00105">
    <property type="entry name" value="AA_TRANSFER_CLASS_1"/>
    <property type="match status" value="1"/>
</dbReference>
<dbReference type="InterPro" id="IPR015422">
    <property type="entry name" value="PyrdxlP-dep_Trfase_small"/>
</dbReference>
<dbReference type="Proteomes" id="UP001642406">
    <property type="component" value="Unassembled WGS sequence"/>
</dbReference>
<dbReference type="CDD" id="cd00609">
    <property type="entry name" value="AAT_like"/>
    <property type="match status" value="1"/>
</dbReference>
<organism evidence="7 8">
    <name type="scientific">Sporothrix bragantina</name>
    <dbReference type="NCBI Taxonomy" id="671064"/>
    <lineage>
        <taxon>Eukaryota</taxon>
        <taxon>Fungi</taxon>
        <taxon>Dikarya</taxon>
        <taxon>Ascomycota</taxon>
        <taxon>Pezizomycotina</taxon>
        <taxon>Sordariomycetes</taxon>
        <taxon>Sordariomycetidae</taxon>
        <taxon>Ophiostomatales</taxon>
        <taxon>Ophiostomataceae</taxon>
        <taxon>Sporothrix</taxon>
    </lineage>
</organism>
<evidence type="ECO:0000313" key="8">
    <source>
        <dbReference type="Proteomes" id="UP001642406"/>
    </source>
</evidence>
<evidence type="ECO:0000256" key="1">
    <source>
        <dbReference type="ARBA" id="ARBA00001933"/>
    </source>
</evidence>
<dbReference type="InterPro" id="IPR015424">
    <property type="entry name" value="PyrdxlP-dep_Trfase"/>
</dbReference>
<sequence length="457" mass="49053">MGSHGDNFADSPLTAVAQQLHLSPTLQINEASRLRAEKGLPVVRLGFGEATFPIQKDVLAAHRDASESTSYLPVAGLLELRQSIAAFQSRRLGCPVSASQVVVAPGSKPLLFALFDILQGDVLLPRPSWVSYEPQVAHAGKKLFWVETDAVDRHTITAESLEASYTKALAEGARPRMLLINSPSNPTGRVFSEATLQTITAFCDAHEIVLLSDEIYSDIVFDETFTSAPSPCGNGAFNTGLKIMTGGLSKTYSAGGWRVGYAIVQDTAFGTTVQKALLAYASECWSAASSPAQAAAAVAFSTTPAMDNYRSQVARLHRQCARGLYCGLKECGLDVAKPQGSFYVYPSFSPYAAQLRALGIHTSLELSHWLLQECGVAALPGSAFGEVDDDSVPGGQYRLRMATSYLYFKDEAERYGTGYDLLAKATSKADADISLPLLREAIQAVHTAVEKLKAVEV</sequence>
<evidence type="ECO:0000256" key="5">
    <source>
        <dbReference type="ARBA" id="ARBA00022898"/>
    </source>
</evidence>
<evidence type="ECO:0000256" key="4">
    <source>
        <dbReference type="ARBA" id="ARBA00022679"/>
    </source>
</evidence>
<keyword evidence="4" id="KW-0808">Transferase</keyword>
<keyword evidence="5" id="KW-0663">Pyridoxal phosphate</keyword>
<dbReference type="Gene3D" id="3.90.1150.10">
    <property type="entry name" value="Aspartate Aminotransferase, domain 1"/>
    <property type="match status" value="1"/>
</dbReference>
<dbReference type="InterPro" id="IPR004839">
    <property type="entry name" value="Aminotransferase_I/II_large"/>
</dbReference>
<keyword evidence="3" id="KW-0032">Aminotransferase</keyword>
<dbReference type="PANTHER" id="PTHR46383">
    <property type="entry name" value="ASPARTATE AMINOTRANSFERASE"/>
    <property type="match status" value="1"/>
</dbReference>
<evidence type="ECO:0000259" key="6">
    <source>
        <dbReference type="Pfam" id="PF00155"/>
    </source>
</evidence>
<evidence type="ECO:0000313" key="7">
    <source>
        <dbReference type="EMBL" id="CAK7223153.1"/>
    </source>
</evidence>